<dbReference type="EMBL" id="CAXLJM020000026">
    <property type="protein sequence ID" value="CAL8093521.1"/>
    <property type="molecule type" value="Genomic_DNA"/>
</dbReference>
<evidence type="ECO:0000256" key="2">
    <source>
        <dbReference type="SAM" id="Phobius"/>
    </source>
</evidence>
<feature type="transmembrane region" description="Helical" evidence="2">
    <location>
        <begin position="407"/>
        <end position="429"/>
    </location>
</feature>
<keyword evidence="2" id="KW-0812">Transmembrane</keyword>
<protein>
    <submittedName>
        <fullName evidence="4">Uncharacterized protein</fullName>
    </submittedName>
</protein>
<name>A0ABP1Q8H3_9HEXA</name>
<accession>A0ABP1Q8H3</accession>
<reference evidence="4 5" key="1">
    <citation type="submission" date="2024-08" db="EMBL/GenBank/DDBJ databases">
        <authorList>
            <person name="Cucini C."/>
            <person name="Frati F."/>
        </authorList>
    </citation>
    <scope>NUCLEOTIDE SEQUENCE [LARGE SCALE GENOMIC DNA]</scope>
</reference>
<sequence length="432" mass="47433">MGTFSNKKSTLLLVILLTSAALLINPTQASAKADFYDSDEDWVSWYTEEDWTTSEGDEDTHSDSGIGGNVEPKSVGTQDSQFYHSNHQHIIHTAGVFNSSPEVPNQAVFNENCSPTVKCHNPDNLVCSATDGTGKCVCKEGYVYLRHTESCSVIPKLDQEICKYDIQCHERNWGKISRCSKVSMRCECYDYLSNGRQDTGLVEGVCYIKKSVGAPCNTSDECHGHIRGETYCKPGDRYSAGGIHCTIINGEIQCSGGTCQCKDTHLWFKPLSQCLLWTTKPGSACKVNEHCMMFLGRYSRCDTSSGTCKCGPPRSNEADIPESVFYEPLRKCFLKKAYNDTCEENYECIASLGPDVTCGKTEDSPEMNTCHCSGGRVCGSRRVERPHIELGGGNNNIFKVVPSSGSWIISDAVIGIMTLAMNGIGMGWASRC</sequence>
<organism evidence="4 5">
    <name type="scientific">Orchesella dallaii</name>
    <dbReference type="NCBI Taxonomy" id="48710"/>
    <lineage>
        <taxon>Eukaryota</taxon>
        <taxon>Metazoa</taxon>
        <taxon>Ecdysozoa</taxon>
        <taxon>Arthropoda</taxon>
        <taxon>Hexapoda</taxon>
        <taxon>Collembola</taxon>
        <taxon>Entomobryomorpha</taxon>
        <taxon>Entomobryoidea</taxon>
        <taxon>Orchesellidae</taxon>
        <taxon>Orchesellinae</taxon>
        <taxon>Orchesella</taxon>
    </lineage>
</organism>
<comment type="caution">
    <text evidence="4">The sequence shown here is derived from an EMBL/GenBank/DDBJ whole genome shotgun (WGS) entry which is preliminary data.</text>
</comment>
<keyword evidence="3" id="KW-0732">Signal</keyword>
<keyword evidence="5" id="KW-1185">Reference proteome</keyword>
<keyword evidence="2" id="KW-1133">Transmembrane helix</keyword>
<proteinExistence type="predicted"/>
<evidence type="ECO:0000313" key="5">
    <source>
        <dbReference type="Proteomes" id="UP001642540"/>
    </source>
</evidence>
<keyword evidence="2" id="KW-0472">Membrane</keyword>
<feature type="region of interest" description="Disordered" evidence="1">
    <location>
        <begin position="50"/>
        <end position="71"/>
    </location>
</feature>
<feature type="compositionally biased region" description="Acidic residues" evidence="1">
    <location>
        <begin position="50"/>
        <end position="60"/>
    </location>
</feature>
<evidence type="ECO:0000256" key="1">
    <source>
        <dbReference type="SAM" id="MobiDB-lite"/>
    </source>
</evidence>
<dbReference type="Proteomes" id="UP001642540">
    <property type="component" value="Unassembled WGS sequence"/>
</dbReference>
<gene>
    <name evidence="4" type="ORF">ODALV1_LOCUS8520</name>
</gene>
<feature type="signal peptide" evidence="3">
    <location>
        <begin position="1"/>
        <end position="31"/>
    </location>
</feature>
<evidence type="ECO:0000256" key="3">
    <source>
        <dbReference type="SAM" id="SignalP"/>
    </source>
</evidence>
<feature type="chain" id="PRO_5045394889" evidence="3">
    <location>
        <begin position="32"/>
        <end position="432"/>
    </location>
</feature>
<evidence type="ECO:0000313" key="4">
    <source>
        <dbReference type="EMBL" id="CAL8093521.1"/>
    </source>
</evidence>